<dbReference type="InterPro" id="IPR014284">
    <property type="entry name" value="RNA_pol_sigma-70_dom"/>
</dbReference>
<sequence length="204" mass="24136">MRMAVMQEGTDLCGRVDKAAAVRRAAAGDREAFEELMDAYHRRIFAMVYSRITSRMDAEDITQEIFVRAFQGVRSLRDPELFKPWLYRIALNAINDFLRKKRLRSIFTLFTRERDDGEVPDPIRGGSDYLERKEFWTRLNEFFSRLSPSEREVFRLKFLDGLCIREIAEVMEKNESTIKTHLYRAVEKFRRESDLSGFLKEEKA</sequence>
<dbReference type="InterPro" id="IPR036388">
    <property type="entry name" value="WH-like_DNA-bd_sf"/>
</dbReference>
<proteinExistence type="inferred from homology"/>
<keyword evidence="2" id="KW-0805">Transcription regulation</keyword>
<evidence type="ECO:0000313" key="7">
    <source>
        <dbReference type="EMBL" id="VFU19020.1"/>
    </source>
</evidence>
<dbReference type="SMART" id="SM00421">
    <property type="entry name" value="HTH_LUXR"/>
    <property type="match status" value="1"/>
</dbReference>
<dbReference type="GO" id="GO:0003677">
    <property type="term" value="F:DNA binding"/>
    <property type="evidence" value="ECO:0007669"/>
    <property type="project" value="UniProtKB-KW"/>
</dbReference>
<dbReference type="GO" id="GO:0006352">
    <property type="term" value="P:DNA-templated transcription initiation"/>
    <property type="evidence" value="ECO:0007669"/>
    <property type="project" value="InterPro"/>
</dbReference>
<dbReference type="InterPro" id="IPR007627">
    <property type="entry name" value="RNA_pol_sigma70_r2"/>
</dbReference>
<dbReference type="EMBL" id="CAADRM010000164">
    <property type="protein sequence ID" value="VFU19020.1"/>
    <property type="molecule type" value="Genomic_DNA"/>
</dbReference>
<evidence type="ECO:0000256" key="1">
    <source>
        <dbReference type="ARBA" id="ARBA00010641"/>
    </source>
</evidence>
<dbReference type="InterPro" id="IPR013325">
    <property type="entry name" value="RNA_pol_sigma_r2"/>
</dbReference>
<keyword evidence="5" id="KW-0804">Transcription</keyword>
<dbReference type="PANTHER" id="PTHR43133">
    <property type="entry name" value="RNA POLYMERASE ECF-TYPE SIGMA FACTO"/>
    <property type="match status" value="1"/>
</dbReference>
<dbReference type="Pfam" id="PF08281">
    <property type="entry name" value="Sigma70_r4_2"/>
    <property type="match status" value="1"/>
</dbReference>
<evidence type="ECO:0000256" key="4">
    <source>
        <dbReference type="ARBA" id="ARBA00023125"/>
    </source>
</evidence>
<dbReference type="SUPFAM" id="SSF88659">
    <property type="entry name" value="Sigma3 and sigma4 domains of RNA polymerase sigma factors"/>
    <property type="match status" value="1"/>
</dbReference>
<dbReference type="AlphaFoldDB" id="A0A485MD49"/>
<keyword evidence="3" id="KW-0731">Sigma factor</keyword>
<dbReference type="InterPro" id="IPR013249">
    <property type="entry name" value="RNA_pol_sigma70_r4_t2"/>
</dbReference>
<dbReference type="Gene3D" id="1.10.1740.10">
    <property type="match status" value="1"/>
</dbReference>
<accession>A0A485MD49</accession>
<gene>
    <name evidence="7" type="primary">sigW</name>
    <name evidence="7" type="ORF">SCFA_950006</name>
</gene>
<dbReference type="GO" id="GO:0016987">
    <property type="term" value="F:sigma factor activity"/>
    <property type="evidence" value="ECO:0007669"/>
    <property type="project" value="UniProtKB-KW"/>
</dbReference>
<evidence type="ECO:0000256" key="5">
    <source>
        <dbReference type="ARBA" id="ARBA00023163"/>
    </source>
</evidence>
<dbReference type="InterPro" id="IPR039425">
    <property type="entry name" value="RNA_pol_sigma-70-like"/>
</dbReference>
<dbReference type="CDD" id="cd06171">
    <property type="entry name" value="Sigma70_r4"/>
    <property type="match status" value="1"/>
</dbReference>
<dbReference type="InterPro" id="IPR000792">
    <property type="entry name" value="Tscrpt_reg_LuxR_C"/>
</dbReference>
<feature type="domain" description="HTH luxR-type" evidence="6">
    <location>
        <begin position="143"/>
        <end position="201"/>
    </location>
</feature>
<protein>
    <submittedName>
        <fullName evidence="7">RNA polymerase sigma factor</fullName>
    </submittedName>
</protein>
<keyword evidence="4" id="KW-0238">DNA-binding</keyword>
<comment type="similarity">
    <text evidence="1">Belongs to the sigma-70 factor family. ECF subfamily.</text>
</comment>
<dbReference type="Gene3D" id="1.10.10.10">
    <property type="entry name" value="Winged helix-like DNA-binding domain superfamily/Winged helix DNA-binding domain"/>
    <property type="match status" value="1"/>
</dbReference>
<evidence type="ECO:0000256" key="2">
    <source>
        <dbReference type="ARBA" id="ARBA00023015"/>
    </source>
</evidence>
<organism evidence="7">
    <name type="scientific">anaerobic digester metagenome</name>
    <dbReference type="NCBI Taxonomy" id="1263854"/>
    <lineage>
        <taxon>unclassified sequences</taxon>
        <taxon>metagenomes</taxon>
        <taxon>ecological metagenomes</taxon>
    </lineage>
</organism>
<dbReference type="PANTHER" id="PTHR43133:SF8">
    <property type="entry name" value="RNA POLYMERASE SIGMA FACTOR HI_1459-RELATED"/>
    <property type="match status" value="1"/>
</dbReference>
<dbReference type="Pfam" id="PF04542">
    <property type="entry name" value="Sigma70_r2"/>
    <property type="match status" value="1"/>
</dbReference>
<evidence type="ECO:0000259" key="6">
    <source>
        <dbReference type="SMART" id="SM00421"/>
    </source>
</evidence>
<dbReference type="InterPro" id="IPR013324">
    <property type="entry name" value="RNA_pol_sigma_r3/r4-like"/>
</dbReference>
<evidence type="ECO:0000256" key="3">
    <source>
        <dbReference type="ARBA" id="ARBA00023082"/>
    </source>
</evidence>
<dbReference type="NCBIfam" id="TIGR02937">
    <property type="entry name" value="sigma70-ECF"/>
    <property type="match status" value="1"/>
</dbReference>
<reference evidence="7" key="1">
    <citation type="submission" date="2019-03" db="EMBL/GenBank/DDBJ databases">
        <authorList>
            <person name="Hao L."/>
        </authorList>
    </citation>
    <scope>NUCLEOTIDE SEQUENCE</scope>
</reference>
<name>A0A485MD49_9ZZZZ</name>
<dbReference type="SUPFAM" id="SSF88946">
    <property type="entry name" value="Sigma2 domain of RNA polymerase sigma factors"/>
    <property type="match status" value="1"/>
</dbReference>